<gene>
    <name evidence="3" type="ORF">L873DRAFT_1830307</name>
</gene>
<dbReference type="GO" id="GO:0005634">
    <property type="term" value="C:nucleus"/>
    <property type="evidence" value="ECO:0007669"/>
    <property type="project" value="TreeGrafter"/>
</dbReference>
<dbReference type="PANTHER" id="PTHR13393">
    <property type="entry name" value="SAM-DEPENDENT METHYLTRANSFERASE"/>
    <property type="match status" value="1"/>
</dbReference>
<dbReference type="AlphaFoldDB" id="A0A3N4J899"/>
<keyword evidence="1" id="KW-0489">Methyltransferase</keyword>
<dbReference type="InterPro" id="IPR010286">
    <property type="entry name" value="METTL16/RlmF"/>
</dbReference>
<protein>
    <recommendedName>
        <fullName evidence="5">U6 small nuclear RNA (adenine-(43)-N(6))-methyltransferase</fullName>
    </recommendedName>
</protein>
<dbReference type="Proteomes" id="UP000276215">
    <property type="component" value="Unassembled WGS sequence"/>
</dbReference>
<dbReference type="GO" id="GO:0070475">
    <property type="term" value="P:rRNA base methylation"/>
    <property type="evidence" value="ECO:0007669"/>
    <property type="project" value="TreeGrafter"/>
</dbReference>
<keyword evidence="4" id="KW-1185">Reference proteome</keyword>
<dbReference type="Gene3D" id="3.40.50.150">
    <property type="entry name" value="Vaccinia Virus protein VP39"/>
    <property type="match status" value="1"/>
</dbReference>
<accession>A0A3N4J899</accession>
<keyword evidence="2" id="KW-0808">Transferase</keyword>
<evidence type="ECO:0008006" key="5">
    <source>
        <dbReference type="Google" id="ProtNLM"/>
    </source>
</evidence>
<dbReference type="InterPro" id="IPR029063">
    <property type="entry name" value="SAM-dependent_MTases_sf"/>
</dbReference>
<dbReference type="GO" id="GO:0008168">
    <property type="term" value="F:methyltransferase activity"/>
    <property type="evidence" value="ECO:0007669"/>
    <property type="project" value="UniProtKB-KW"/>
</dbReference>
<dbReference type="CDD" id="cd02440">
    <property type="entry name" value="AdoMet_MTases"/>
    <property type="match status" value="1"/>
</dbReference>
<organism evidence="3 4">
    <name type="scientific">Choiromyces venosus 120613-1</name>
    <dbReference type="NCBI Taxonomy" id="1336337"/>
    <lineage>
        <taxon>Eukaryota</taxon>
        <taxon>Fungi</taxon>
        <taxon>Dikarya</taxon>
        <taxon>Ascomycota</taxon>
        <taxon>Pezizomycotina</taxon>
        <taxon>Pezizomycetes</taxon>
        <taxon>Pezizales</taxon>
        <taxon>Tuberaceae</taxon>
        <taxon>Choiromyces</taxon>
    </lineage>
</organism>
<proteinExistence type="predicted"/>
<name>A0A3N4J899_9PEZI</name>
<evidence type="ECO:0000313" key="4">
    <source>
        <dbReference type="Proteomes" id="UP000276215"/>
    </source>
</evidence>
<dbReference type="PANTHER" id="PTHR13393:SF0">
    <property type="entry name" value="RNA N6-ADENOSINE-METHYLTRANSFERASE METTL16"/>
    <property type="match status" value="1"/>
</dbReference>
<dbReference type="Pfam" id="PF05971">
    <property type="entry name" value="Methyltransf_10"/>
    <property type="match status" value="1"/>
</dbReference>
<evidence type="ECO:0000313" key="3">
    <source>
        <dbReference type="EMBL" id="RPA94509.1"/>
    </source>
</evidence>
<sequence length="370" mass="41122">MFCPVSPSPALTKCLLYRDFGLSLELPRDRLCPTVPNRLNYVLWVQDLLDSTGGLENDEVDTVREVVGLDVGTGASCIYPLLGCALRGNWKFIATDIDEKSLEYARENVKRNKEKVGDLDERITVFANSPDGDIFPIGKMGIEKLDFTMCNPPFYTSIDDMFDSAKKKNLPPSSSCTGTTTEMVYPGGETAFVSQMLTQSLHLRSNPNFSNTWYTSMLGKHSSVESLIPAIKQHTQNYAITEFKQGSTRRWGIAWSFGDRRPCLAAVRYDSSQLRGLMPFPTEFEFDAAAVSVGCGGVRGNVWSRAARRAKARRGLEIEGMSNGIALGFRIGLKEKGDQSVRVKIRWTRGTDSVLFESFCGMIKRKVLTG</sequence>
<evidence type="ECO:0000256" key="2">
    <source>
        <dbReference type="ARBA" id="ARBA00022679"/>
    </source>
</evidence>
<dbReference type="STRING" id="1336337.A0A3N4J899"/>
<dbReference type="SUPFAM" id="SSF53335">
    <property type="entry name" value="S-adenosyl-L-methionine-dependent methyltransferases"/>
    <property type="match status" value="1"/>
</dbReference>
<evidence type="ECO:0000256" key="1">
    <source>
        <dbReference type="ARBA" id="ARBA00022603"/>
    </source>
</evidence>
<dbReference type="OrthoDB" id="514248at2759"/>
<reference evidence="3 4" key="1">
    <citation type="journal article" date="2018" name="Nat. Ecol. Evol.">
        <title>Pezizomycetes genomes reveal the molecular basis of ectomycorrhizal truffle lifestyle.</title>
        <authorList>
            <person name="Murat C."/>
            <person name="Payen T."/>
            <person name="Noel B."/>
            <person name="Kuo A."/>
            <person name="Morin E."/>
            <person name="Chen J."/>
            <person name="Kohler A."/>
            <person name="Krizsan K."/>
            <person name="Balestrini R."/>
            <person name="Da Silva C."/>
            <person name="Montanini B."/>
            <person name="Hainaut M."/>
            <person name="Levati E."/>
            <person name="Barry K.W."/>
            <person name="Belfiori B."/>
            <person name="Cichocki N."/>
            <person name="Clum A."/>
            <person name="Dockter R.B."/>
            <person name="Fauchery L."/>
            <person name="Guy J."/>
            <person name="Iotti M."/>
            <person name="Le Tacon F."/>
            <person name="Lindquist E.A."/>
            <person name="Lipzen A."/>
            <person name="Malagnac F."/>
            <person name="Mello A."/>
            <person name="Molinier V."/>
            <person name="Miyauchi S."/>
            <person name="Poulain J."/>
            <person name="Riccioni C."/>
            <person name="Rubini A."/>
            <person name="Sitrit Y."/>
            <person name="Splivallo R."/>
            <person name="Traeger S."/>
            <person name="Wang M."/>
            <person name="Zifcakova L."/>
            <person name="Wipf D."/>
            <person name="Zambonelli A."/>
            <person name="Paolocci F."/>
            <person name="Nowrousian M."/>
            <person name="Ottonello S."/>
            <person name="Baldrian P."/>
            <person name="Spatafora J.W."/>
            <person name="Henrissat B."/>
            <person name="Nagy L.G."/>
            <person name="Aury J.M."/>
            <person name="Wincker P."/>
            <person name="Grigoriev I.V."/>
            <person name="Bonfante P."/>
            <person name="Martin F.M."/>
        </authorList>
    </citation>
    <scope>NUCLEOTIDE SEQUENCE [LARGE SCALE GENOMIC DNA]</scope>
    <source>
        <strain evidence="3 4">120613-1</strain>
    </source>
</reference>
<dbReference type="EMBL" id="ML120436">
    <property type="protein sequence ID" value="RPA94509.1"/>
    <property type="molecule type" value="Genomic_DNA"/>
</dbReference>